<dbReference type="AlphaFoldDB" id="A0A1W2DEV3"/>
<dbReference type="InterPro" id="IPR011990">
    <property type="entry name" value="TPR-like_helical_dom_sf"/>
</dbReference>
<dbReference type="SUPFAM" id="SSF48452">
    <property type="entry name" value="TPR-like"/>
    <property type="match status" value="1"/>
</dbReference>
<dbReference type="Gene3D" id="1.25.40.10">
    <property type="entry name" value="Tetratricopeptide repeat domain"/>
    <property type="match status" value="1"/>
</dbReference>
<organism evidence="2 3">
    <name type="scientific">Kibdelosporangium aridum</name>
    <dbReference type="NCBI Taxonomy" id="2030"/>
    <lineage>
        <taxon>Bacteria</taxon>
        <taxon>Bacillati</taxon>
        <taxon>Actinomycetota</taxon>
        <taxon>Actinomycetes</taxon>
        <taxon>Pseudonocardiales</taxon>
        <taxon>Pseudonocardiaceae</taxon>
        <taxon>Kibdelosporangium</taxon>
    </lineage>
</organism>
<dbReference type="OrthoDB" id="3213425at2"/>
<evidence type="ECO:0000313" key="3">
    <source>
        <dbReference type="Proteomes" id="UP000192674"/>
    </source>
</evidence>
<gene>
    <name evidence="2" type="ORF">SAMN05661093_03166</name>
</gene>
<name>A0A1W2DEV3_KIBAR</name>
<protein>
    <recommendedName>
        <fullName evidence="4">XRE family transcriptional regulator</fullName>
    </recommendedName>
</protein>
<keyword evidence="3" id="KW-1185">Reference proteome</keyword>
<evidence type="ECO:0000313" key="2">
    <source>
        <dbReference type="EMBL" id="SMC95498.1"/>
    </source>
</evidence>
<evidence type="ECO:0000256" key="1">
    <source>
        <dbReference type="SAM" id="MobiDB-lite"/>
    </source>
</evidence>
<reference evidence="2" key="1">
    <citation type="submission" date="2017-04" db="EMBL/GenBank/DDBJ databases">
        <authorList>
            <person name="Afonso C.L."/>
            <person name="Miller P.J."/>
            <person name="Scott M.A."/>
            <person name="Spackman E."/>
            <person name="Goraichik I."/>
            <person name="Dimitrov K.M."/>
            <person name="Suarez D.L."/>
            <person name="Swayne D.E."/>
        </authorList>
    </citation>
    <scope>NUCLEOTIDE SEQUENCE [LARGE SCALE GENOMIC DNA]</scope>
    <source>
        <strain evidence="2">DSM 43828</strain>
    </source>
</reference>
<accession>A0A1W2DEV3</accession>
<dbReference type="Proteomes" id="UP000192674">
    <property type="component" value="Unassembled WGS sequence"/>
</dbReference>
<sequence length="410" mass="44953">MATPNTRLRELRERTPSQQHPGDALSRQELAELVNAYLWKVHGQRVEIDAGYIGKLERGVIAWPGALYREALRSILDVTTDVQLGLRNTRRAAVPIRPDHGLSPESVPAKVDRRHIREVAGAARFFSDWDHVHGGWSMLEAALSQARWARQLLVADCPAALRAPLHQAVADLVGTCGFKLFDTGAYQEANRYFRVALVCADEVGDWHRRARILARMVRLALDAGQSDRALTLAEQALVRADRLVPVRQAMLHAAHAKALAARRRRQEALRAIGAADEAFSRASADDIAPLWTDRYTGAHHAGETAEALAMLQGGADVDARFAVARKDFGKQYPRARVLAELKFASLALATDDPAKAADVAGVALDTAEQMRSTRVDDLLRALGAQAARHPSREARELGMRINAGMEKAPG</sequence>
<dbReference type="EMBL" id="FWXV01000002">
    <property type="protein sequence ID" value="SMC95498.1"/>
    <property type="molecule type" value="Genomic_DNA"/>
</dbReference>
<proteinExistence type="predicted"/>
<evidence type="ECO:0008006" key="4">
    <source>
        <dbReference type="Google" id="ProtNLM"/>
    </source>
</evidence>
<feature type="region of interest" description="Disordered" evidence="1">
    <location>
        <begin position="1"/>
        <end position="23"/>
    </location>
</feature>
<dbReference type="RefSeq" id="WP_143446347.1">
    <property type="nucleotide sequence ID" value="NZ_FWXV01000002.1"/>
</dbReference>